<protein>
    <submittedName>
        <fullName evidence="3">Uncharacterized protein</fullName>
    </submittedName>
</protein>
<name>A0A9N9ZAK2_9HYPO</name>
<feature type="transmembrane region" description="Helical" evidence="1">
    <location>
        <begin position="143"/>
        <end position="167"/>
    </location>
</feature>
<dbReference type="OrthoDB" id="5152276at2759"/>
<evidence type="ECO:0000256" key="1">
    <source>
        <dbReference type="SAM" id="Phobius"/>
    </source>
</evidence>
<comment type="caution">
    <text evidence="3">The sequence shown here is derived from an EMBL/GenBank/DDBJ whole genome shotgun (WGS) entry which is preliminary data.</text>
</comment>
<feature type="signal peptide" evidence="2">
    <location>
        <begin position="1"/>
        <end position="23"/>
    </location>
</feature>
<accession>A0A9N9ZAK2</accession>
<keyword evidence="2" id="KW-0732">Signal</keyword>
<evidence type="ECO:0000256" key="2">
    <source>
        <dbReference type="SAM" id="SignalP"/>
    </source>
</evidence>
<gene>
    <name evidence="3" type="ORF">CSOL1703_00014451</name>
</gene>
<evidence type="ECO:0000313" key="4">
    <source>
        <dbReference type="Proteomes" id="UP000775872"/>
    </source>
</evidence>
<reference evidence="3 4" key="2">
    <citation type="submission" date="2021-10" db="EMBL/GenBank/DDBJ databases">
        <authorList>
            <person name="Piombo E."/>
        </authorList>
    </citation>
    <scope>NUCLEOTIDE SEQUENCE [LARGE SCALE GENOMIC DNA]</scope>
</reference>
<keyword evidence="1" id="KW-0472">Membrane</keyword>
<keyword evidence="1" id="KW-1133">Transmembrane helix</keyword>
<organism evidence="3 4">
    <name type="scientific">Clonostachys solani</name>
    <dbReference type="NCBI Taxonomy" id="160281"/>
    <lineage>
        <taxon>Eukaryota</taxon>
        <taxon>Fungi</taxon>
        <taxon>Dikarya</taxon>
        <taxon>Ascomycota</taxon>
        <taxon>Pezizomycotina</taxon>
        <taxon>Sordariomycetes</taxon>
        <taxon>Hypocreomycetidae</taxon>
        <taxon>Hypocreales</taxon>
        <taxon>Bionectriaceae</taxon>
        <taxon>Clonostachys</taxon>
    </lineage>
</organism>
<proteinExistence type="predicted"/>
<keyword evidence="4" id="KW-1185">Reference proteome</keyword>
<dbReference type="EMBL" id="CABFOC020000042">
    <property type="protein sequence ID" value="CAH0051800.1"/>
    <property type="molecule type" value="Genomic_DNA"/>
</dbReference>
<keyword evidence="1" id="KW-0812">Transmembrane</keyword>
<dbReference type="Proteomes" id="UP000775872">
    <property type="component" value="Unassembled WGS sequence"/>
</dbReference>
<evidence type="ECO:0000313" key="3">
    <source>
        <dbReference type="EMBL" id="CAH0051800.1"/>
    </source>
</evidence>
<reference evidence="4" key="1">
    <citation type="submission" date="2019-06" db="EMBL/GenBank/DDBJ databases">
        <authorList>
            <person name="Broberg M."/>
        </authorList>
    </citation>
    <scope>NUCLEOTIDE SEQUENCE [LARGE SCALE GENOMIC DNA]</scope>
</reference>
<sequence length="233" mass="25743">MVALKQLSVTAVLWLGLASRGLAQSLDKPDDLAVRGENVEEIVARDVDLGLEERDEDDELETRDIEDELVEIRDFEDDLLEARDIEEELLEARDLYVRQRQPRPRPAPLPAPRPRPGPFLLPPLLLPPTVEVEDDVMLTILRLGIFMLASASLVLVLLLFLLLALALDRFLPLLPPHLQGAATEGSETRMTARTGCGCEFTEANQKPQPLGSVTGLTCSAGKKSMGMDFVRLS</sequence>
<dbReference type="AlphaFoldDB" id="A0A9N9ZAK2"/>
<feature type="chain" id="PRO_5040227701" evidence="2">
    <location>
        <begin position="24"/>
        <end position="233"/>
    </location>
</feature>